<dbReference type="SMART" id="SM00530">
    <property type="entry name" value="HTH_XRE"/>
    <property type="match status" value="1"/>
</dbReference>
<organism evidence="2 3">
    <name type="scientific">Anaerosporobacter mobilis DSM 15930</name>
    <dbReference type="NCBI Taxonomy" id="1120996"/>
    <lineage>
        <taxon>Bacteria</taxon>
        <taxon>Bacillati</taxon>
        <taxon>Bacillota</taxon>
        <taxon>Clostridia</taxon>
        <taxon>Lachnospirales</taxon>
        <taxon>Lachnospiraceae</taxon>
        <taxon>Anaerosporobacter</taxon>
    </lineage>
</organism>
<dbReference type="EMBL" id="FRCP01000026">
    <property type="protein sequence ID" value="SHN00261.1"/>
    <property type="molecule type" value="Genomic_DNA"/>
</dbReference>
<dbReference type="RefSeq" id="WP_073291290.1">
    <property type="nucleotide sequence ID" value="NZ_FRCP01000026.1"/>
</dbReference>
<dbReference type="GO" id="GO:0003677">
    <property type="term" value="F:DNA binding"/>
    <property type="evidence" value="ECO:0007669"/>
    <property type="project" value="InterPro"/>
</dbReference>
<protein>
    <submittedName>
        <fullName evidence="2">Helix-turn-helix</fullName>
    </submittedName>
</protein>
<reference evidence="2 3" key="1">
    <citation type="submission" date="2016-11" db="EMBL/GenBank/DDBJ databases">
        <authorList>
            <person name="Jaros S."/>
            <person name="Januszkiewicz K."/>
            <person name="Wedrychowicz H."/>
        </authorList>
    </citation>
    <scope>NUCLEOTIDE SEQUENCE [LARGE SCALE GENOMIC DNA]</scope>
    <source>
        <strain evidence="2 3">DSM 15930</strain>
    </source>
</reference>
<accession>A0A1M7N9J5</accession>
<dbReference type="Pfam" id="PF01381">
    <property type="entry name" value="HTH_3"/>
    <property type="match status" value="1"/>
</dbReference>
<proteinExistence type="predicted"/>
<gene>
    <name evidence="2" type="ORF">SAMN02746066_04316</name>
</gene>
<feature type="domain" description="HTH cro/C1-type" evidence="1">
    <location>
        <begin position="7"/>
        <end position="62"/>
    </location>
</feature>
<name>A0A1M7N9J5_9FIRM</name>
<dbReference type="OrthoDB" id="9812239at2"/>
<dbReference type="PROSITE" id="PS50943">
    <property type="entry name" value="HTH_CROC1"/>
    <property type="match status" value="1"/>
</dbReference>
<dbReference type="CDD" id="cd00093">
    <property type="entry name" value="HTH_XRE"/>
    <property type="match status" value="1"/>
</dbReference>
<evidence type="ECO:0000259" key="1">
    <source>
        <dbReference type="PROSITE" id="PS50943"/>
    </source>
</evidence>
<dbReference type="InterPro" id="IPR001387">
    <property type="entry name" value="Cro/C1-type_HTH"/>
</dbReference>
<keyword evidence="3" id="KW-1185">Reference proteome</keyword>
<dbReference type="SUPFAM" id="SSF47413">
    <property type="entry name" value="lambda repressor-like DNA-binding domains"/>
    <property type="match status" value="1"/>
</dbReference>
<dbReference type="Gene3D" id="1.10.260.40">
    <property type="entry name" value="lambda repressor-like DNA-binding domains"/>
    <property type="match status" value="1"/>
</dbReference>
<dbReference type="InterPro" id="IPR010982">
    <property type="entry name" value="Lambda_DNA-bd_dom_sf"/>
</dbReference>
<dbReference type="AlphaFoldDB" id="A0A1M7N9J5"/>
<sequence>MQYYERIRAIREDSDLSQDFIATNVLRIGQKTYSDYELNRTRIPIDAIMKLARYYDVSMDYITGASNEKRPFPQR</sequence>
<evidence type="ECO:0000313" key="3">
    <source>
        <dbReference type="Proteomes" id="UP000184038"/>
    </source>
</evidence>
<dbReference type="STRING" id="1120996.SAMN02746066_04316"/>
<evidence type="ECO:0000313" key="2">
    <source>
        <dbReference type="EMBL" id="SHN00261.1"/>
    </source>
</evidence>
<dbReference type="Proteomes" id="UP000184038">
    <property type="component" value="Unassembled WGS sequence"/>
</dbReference>